<feature type="domain" description="Helicase Helix-turn-helix" evidence="1">
    <location>
        <begin position="246"/>
        <end position="333"/>
    </location>
</feature>
<dbReference type="Proteomes" id="UP000288623">
    <property type="component" value="Unassembled WGS sequence"/>
</dbReference>
<evidence type="ECO:0000313" key="2">
    <source>
        <dbReference type="EMBL" id="RUS55208.1"/>
    </source>
</evidence>
<dbReference type="RefSeq" id="WP_126990673.1">
    <property type="nucleotide sequence ID" value="NZ_JTFC01000031.1"/>
</dbReference>
<dbReference type="OrthoDB" id="2354672at2"/>
<organism evidence="2 3">
    <name type="scientific">Candidatus Kurthia intestinigallinarum</name>
    <dbReference type="NCBI Taxonomy" id="1562256"/>
    <lineage>
        <taxon>Bacteria</taxon>
        <taxon>Bacillati</taxon>
        <taxon>Bacillota</taxon>
        <taxon>Bacilli</taxon>
        <taxon>Bacillales</taxon>
        <taxon>Caryophanaceae</taxon>
        <taxon>Kurthia</taxon>
    </lineage>
</organism>
<proteinExistence type="predicted"/>
<evidence type="ECO:0000313" key="3">
    <source>
        <dbReference type="Proteomes" id="UP000288623"/>
    </source>
</evidence>
<reference evidence="2 3" key="1">
    <citation type="submission" date="2014-11" db="EMBL/GenBank/DDBJ databases">
        <title>Genome sequence and analysis of novel Kurthia sp.</title>
        <authorList>
            <person name="Lawson J.N."/>
            <person name="Gonzalez J.E."/>
            <person name="Rinauldi L."/>
            <person name="Xuan Z."/>
            <person name="Firman A."/>
            <person name="Shaddox L."/>
            <person name="Trudeau A."/>
            <person name="Shah S."/>
            <person name="Reiman D."/>
        </authorList>
    </citation>
    <scope>NUCLEOTIDE SEQUENCE [LARGE SCALE GENOMIC DNA]</scope>
    <source>
        <strain evidence="2 3">3B1D</strain>
    </source>
</reference>
<dbReference type="EMBL" id="JTFC01000031">
    <property type="protein sequence ID" value="RUS55208.1"/>
    <property type="molecule type" value="Genomic_DNA"/>
</dbReference>
<accession>A0A433RSU1</accession>
<sequence length="338" mass="39390">MFATKLIVSIFARYNNQRGSSAVYHLFKGKKSGQTIQDVGLFQLYPFFSITPKLTKAQYDTYIEEIFNAQFILLTEENVVVTDKGRQLIEDFRPVGFDGWHYRGRESAFFKRLALVVQTLSNAPHTMRFLPIEQDGVTQRFVKDYLRYHDFQQPAFQQQFTTQLMELVASLPVEERSKQVLSYRLSGYQQSGYTWQQLAVFLDEDILSLQLRFTSCLHSMINEVRNYPLLADLAQNIRIEQLLTQSTQKTADLFYKGYSLEQIAQYRRLKTSTIEDHLAEMAMNDPQFPLTQFVPEELVLAIRERTKQLQTTKLRIIKESVPQASYFQIRLVLAAKGE</sequence>
<keyword evidence="3" id="KW-1185">Reference proteome</keyword>
<protein>
    <recommendedName>
        <fullName evidence="1">Helicase Helix-turn-helix domain-containing protein</fullName>
    </recommendedName>
</protein>
<dbReference type="AlphaFoldDB" id="A0A433RSU1"/>
<dbReference type="InterPro" id="IPR029491">
    <property type="entry name" value="Helicase_HTH"/>
</dbReference>
<comment type="caution">
    <text evidence="2">The sequence shown here is derived from an EMBL/GenBank/DDBJ whole genome shotgun (WGS) entry which is preliminary data.</text>
</comment>
<dbReference type="InterPro" id="IPR008308">
    <property type="entry name" value="YpbB-like"/>
</dbReference>
<gene>
    <name evidence="2" type="ORF">QI30_09680</name>
</gene>
<evidence type="ECO:0000259" key="1">
    <source>
        <dbReference type="Pfam" id="PF14493"/>
    </source>
</evidence>
<dbReference type="Pfam" id="PF14493">
    <property type="entry name" value="HTH_40"/>
    <property type="match status" value="1"/>
</dbReference>
<dbReference type="PIRSF" id="PIRSF021350">
    <property type="entry name" value="UCP021350"/>
    <property type="match status" value="1"/>
</dbReference>
<name>A0A433RSU1_9BACL</name>